<organism evidence="2 3">
    <name type="scientific">Paraphaeosphaeria sporulosa</name>
    <dbReference type="NCBI Taxonomy" id="1460663"/>
    <lineage>
        <taxon>Eukaryota</taxon>
        <taxon>Fungi</taxon>
        <taxon>Dikarya</taxon>
        <taxon>Ascomycota</taxon>
        <taxon>Pezizomycotina</taxon>
        <taxon>Dothideomycetes</taxon>
        <taxon>Pleosporomycetidae</taxon>
        <taxon>Pleosporales</taxon>
        <taxon>Massarineae</taxon>
        <taxon>Didymosphaeriaceae</taxon>
        <taxon>Paraphaeosphaeria</taxon>
    </lineage>
</organism>
<sequence>MERCRIVHPTQPGRTPEHTSTMAETIDRNMDDKMEFSTSKEVTVAPTTKTVAVVADRLFRFGRLRPTVDITSVKLIAPSAMQSTTGLCFECEEEFEVVLLFGQG</sequence>
<dbReference type="InParanoid" id="A0A177CSZ0"/>
<protein>
    <submittedName>
        <fullName evidence="2">Uncharacterized protein</fullName>
    </submittedName>
</protein>
<proteinExistence type="predicted"/>
<evidence type="ECO:0000256" key="1">
    <source>
        <dbReference type="SAM" id="MobiDB-lite"/>
    </source>
</evidence>
<evidence type="ECO:0000313" key="3">
    <source>
        <dbReference type="Proteomes" id="UP000077069"/>
    </source>
</evidence>
<dbReference type="EMBL" id="KV441549">
    <property type="protein sequence ID" value="OAG09859.1"/>
    <property type="molecule type" value="Genomic_DNA"/>
</dbReference>
<dbReference type="Proteomes" id="UP000077069">
    <property type="component" value="Unassembled WGS sequence"/>
</dbReference>
<reference evidence="2 3" key="1">
    <citation type="submission" date="2016-05" db="EMBL/GenBank/DDBJ databases">
        <title>Comparative analysis of secretome profiles of manganese(II)-oxidizing ascomycete fungi.</title>
        <authorList>
            <consortium name="DOE Joint Genome Institute"/>
            <person name="Zeiner C.A."/>
            <person name="Purvine S.O."/>
            <person name="Zink E.M."/>
            <person name="Wu S."/>
            <person name="Pasa-Tolic L."/>
            <person name="Chaput D.L."/>
            <person name="Haridas S."/>
            <person name="Grigoriev I.V."/>
            <person name="Santelli C.M."/>
            <person name="Hansel C.M."/>
        </authorList>
    </citation>
    <scope>NUCLEOTIDE SEQUENCE [LARGE SCALE GENOMIC DNA]</scope>
    <source>
        <strain evidence="2 3">AP3s5-JAC2a</strain>
    </source>
</reference>
<dbReference type="AlphaFoldDB" id="A0A177CSZ0"/>
<name>A0A177CSZ0_9PLEO</name>
<dbReference type="GeneID" id="28769828"/>
<keyword evidence="3" id="KW-1185">Reference proteome</keyword>
<gene>
    <name evidence="2" type="ORF">CC84DRAFT_455591</name>
</gene>
<dbReference type="RefSeq" id="XP_018040224.1">
    <property type="nucleotide sequence ID" value="XM_018186342.1"/>
</dbReference>
<evidence type="ECO:0000313" key="2">
    <source>
        <dbReference type="EMBL" id="OAG09859.1"/>
    </source>
</evidence>
<feature type="region of interest" description="Disordered" evidence="1">
    <location>
        <begin position="1"/>
        <end position="20"/>
    </location>
</feature>
<accession>A0A177CSZ0</accession>